<accession>A0A127PD72</accession>
<dbReference type="AlphaFoldDB" id="A0A127PD72"/>
<reference evidence="1 2" key="1">
    <citation type="submission" date="2015-11" db="EMBL/GenBank/DDBJ databases">
        <title>Exploring the genomic traits of fungus-feeding bacterial genus Collimonas.</title>
        <authorList>
            <person name="Song C."/>
            <person name="Schmidt R."/>
            <person name="de Jager V."/>
            <person name="Krzyzanowska D."/>
            <person name="Jongedijk E."/>
            <person name="Cankar K."/>
            <person name="Beekwilder J."/>
            <person name="van Veen A."/>
            <person name="de Boer W."/>
            <person name="van Veen J.A."/>
            <person name="Garbeva P."/>
        </authorList>
    </citation>
    <scope>NUCLEOTIDE SEQUENCE [LARGE SCALE GENOMIC DNA]</scope>
    <source>
        <strain evidence="1 2">Ter6</strain>
    </source>
</reference>
<organism evidence="1">
    <name type="scientific">Collimonas fungivorans</name>
    <dbReference type="NCBI Taxonomy" id="158899"/>
    <lineage>
        <taxon>Bacteria</taxon>
        <taxon>Pseudomonadati</taxon>
        <taxon>Pseudomonadota</taxon>
        <taxon>Betaproteobacteria</taxon>
        <taxon>Burkholderiales</taxon>
        <taxon>Oxalobacteraceae</taxon>
        <taxon>Collimonas</taxon>
    </lineage>
</organism>
<protein>
    <submittedName>
        <fullName evidence="1">Uncharacterized protein</fullName>
    </submittedName>
</protein>
<evidence type="ECO:0000313" key="2">
    <source>
        <dbReference type="Proteomes" id="UP000072421"/>
    </source>
</evidence>
<dbReference type="PATRIC" id="fig|158899.10.peg.3025"/>
<proteinExistence type="predicted"/>
<dbReference type="Proteomes" id="UP000072421">
    <property type="component" value="Chromosome"/>
</dbReference>
<evidence type="ECO:0000313" key="1">
    <source>
        <dbReference type="EMBL" id="AMO95687.1"/>
    </source>
</evidence>
<sequence length="38" mass="4139">MQNIVTCFLPTYTDRDQSMRLNSTTVELPSADCSASAA</sequence>
<dbReference type="EMBL" id="CP013232">
    <property type="protein sequence ID" value="AMO95687.1"/>
    <property type="molecule type" value="Genomic_DNA"/>
</dbReference>
<gene>
    <name evidence="1" type="ORF">CFter6_3033</name>
</gene>
<name>A0A127PD72_9BURK</name>